<gene>
    <name evidence="2" type="ORF">FRZ44_28610</name>
</gene>
<dbReference type="KEGG" id="htq:FRZ44_28610"/>
<feature type="chain" id="PRO_5023932932" evidence="1">
    <location>
        <begin position="29"/>
        <end position="260"/>
    </location>
</feature>
<organism evidence="2 3">
    <name type="scientific">Hypericibacter terrae</name>
    <dbReference type="NCBI Taxonomy" id="2602015"/>
    <lineage>
        <taxon>Bacteria</taxon>
        <taxon>Pseudomonadati</taxon>
        <taxon>Pseudomonadota</taxon>
        <taxon>Alphaproteobacteria</taxon>
        <taxon>Rhodospirillales</taxon>
        <taxon>Dongiaceae</taxon>
        <taxon>Hypericibacter</taxon>
    </lineage>
</organism>
<protein>
    <submittedName>
        <fullName evidence="2">Uncharacterized protein</fullName>
    </submittedName>
</protein>
<name>A0A5J6MK34_9PROT</name>
<dbReference type="RefSeq" id="WP_151177810.1">
    <property type="nucleotide sequence ID" value="NZ_CP042906.1"/>
</dbReference>
<dbReference type="Gene3D" id="2.40.360.20">
    <property type="match status" value="1"/>
</dbReference>
<evidence type="ECO:0000256" key="1">
    <source>
        <dbReference type="SAM" id="SignalP"/>
    </source>
</evidence>
<evidence type="ECO:0000313" key="3">
    <source>
        <dbReference type="Proteomes" id="UP000326202"/>
    </source>
</evidence>
<proteinExistence type="predicted"/>
<accession>A0A5J6MK34</accession>
<dbReference type="Proteomes" id="UP000326202">
    <property type="component" value="Chromosome"/>
</dbReference>
<evidence type="ECO:0000313" key="2">
    <source>
        <dbReference type="EMBL" id="QEX17561.1"/>
    </source>
</evidence>
<sequence length="260" mass="27611">MPICSRRFVVPLFLGLSLLIATGPMARAADPVIPLPADAKDELDKRLGAGVVGAAVPAPSLQAPMSYAPKEGAVLTYQVVGSDGNQWNEDHHFVKSTEPQFAPGMSYAIEKVSTEYMQENGGNLIVVGEKDLKQSVITTFSPGEPLVLAGLQAGQSRQVAVAVKVADISDPTDITHTGTLNITYTYIGAYKVTVPAGTYDAALIRWDYNGEVGPASISDTYYRLIAPGAGLIAMVEKVSISAMLFYHDNTKLGKQLAKAP</sequence>
<dbReference type="OrthoDB" id="8544485at2"/>
<keyword evidence="3" id="KW-1185">Reference proteome</keyword>
<reference evidence="2 3" key="1">
    <citation type="submission" date="2019-08" db="EMBL/GenBank/DDBJ databases">
        <title>Hyperibacter terrae gen. nov., sp. nov. and Hyperibacter viscosus sp. nov., two new members in the family Rhodospirillaceae isolated from the rhizosphere of Hypericum perforatum.</title>
        <authorList>
            <person name="Noviana Z."/>
        </authorList>
    </citation>
    <scope>NUCLEOTIDE SEQUENCE [LARGE SCALE GENOMIC DNA]</scope>
    <source>
        <strain evidence="2 3">R5913</strain>
    </source>
</reference>
<dbReference type="AlphaFoldDB" id="A0A5J6MK34"/>
<feature type="signal peptide" evidence="1">
    <location>
        <begin position="1"/>
        <end position="28"/>
    </location>
</feature>
<dbReference type="EMBL" id="CP042906">
    <property type="protein sequence ID" value="QEX17561.1"/>
    <property type="molecule type" value="Genomic_DNA"/>
</dbReference>
<keyword evidence="1" id="KW-0732">Signal</keyword>